<dbReference type="Gene3D" id="1.10.287.950">
    <property type="entry name" value="Methyl-accepting chemotaxis protein"/>
    <property type="match status" value="1"/>
</dbReference>
<evidence type="ECO:0000259" key="4">
    <source>
        <dbReference type="PROSITE" id="PS50111"/>
    </source>
</evidence>
<dbReference type="EMBL" id="BAUT01000012">
    <property type="protein sequence ID" value="GAE25608.1"/>
    <property type="molecule type" value="Genomic_DNA"/>
</dbReference>
<dbReference type="InterPro" id="IPR044398">
    <property type="entry name" value="Globin-sensor_dom"/>
</dbReference>
<dbReference type="RefSeq" id="WP_052002124.1">
    <property type="nucleotide sequence ID" value="NZ_BAUT01000012.1"/>
</dbReference>
<dbReference type="Gene3D" id="1.10.490.10">
    <property type="entry name" value="Globins"/>
    <property type="match status" value="1"/>
</dbReference>
<dbReference type="InterPro" id="IPR004090">
    <property type="entry name" value="Chemotax_Me-accpt_rcpt"/>
</dbReference>
<dbReference type="InterPro" id="IPR039379">
    <property type="entry name" value="Protoglobin_sensor_dom"/>
</dbReference>
<reference evidence="5" key="1">
    <citation type="journal article" date="2014" name="Genome Announc.">
        <title>Draft Genome Sequences of Three Alkaliphilic Bacillus Strains, Bacillus wakoensis JCM 9140T, Bacillus akibai JCM 9157T, and Bacillus hemicellulosilyticus JCM 9152T.</title>
        <authorList>
            <person name="Yuki M."/>
            <person name="Oshima K."/>
            <person name="Suda W."/>
            <person name="Oshida Y."/>
            <person name="Kitamura K."/>
            <person name="Iida T."/>
            <person name="Hattori M."/>
            <person name="Ohkuma M."/>
        </authorList>
    </citation>
    <scope>NUCLEOTIDE SEQUENCE [LARGE SCALE GENOMIC DNA]</scope>
    <source>
        <strain evidence="5">JCM 9140</strain>
    </source>
</reference>
<evidence type="ECO:0000313" key="6">
    <source>
        <dbReference type="Proteomes" id="UP000018890"/>
    </source>
</evidence>
<comment type="caution">
    <text evidence="5">The sequence shown here is derived from an EMBL/GenBank/DDBJ whole genome shotgun (WGS) entry which is preliminary data.</text>
</comment>
<dbReference type="InterPro" id="IPR009050">
    <property type="entry name" value="Globin-like_sf"/>
</dbReference>
<dbReference type="STRING" id="1236970.JCM9140_1614"/>
<dbReference type="GO" id="GO:0004888">
    <property type="term" value="F:transmembrane signaling receptor activity"/>
    <property type="evidence" value="ECO:0007669"/>
    <property type="project" value="InterPro"/>
</dbReference>
<evidence type="ECO:0000256" key="2">
    <source>
        <dbReference type="ARBA" id="ARBA00029447"/>
    </source>
</evidence>
<dbReference type="GO" id="GO:0019825">
    <property type="term" value="F:oxygen binding"/>
    <property type="evidence" value="ECO:0007669"/>
    <property type="project" value="InterPro"/>
</dbReference>
<dbReference type="GO" id="GO:0016020">
    <property type="term" value="C:membrane"/>
    <property type="evidence" value="ECO:0007669"/>
    <property type="project" value="InterPro"/>
</dbReference>
<dbReference type="InterPro" id="IPR012292">
    <property type="entry name" value="Globin/Proto"/>
</dbReference>
<dbReference type="GO" id="GO:0007165">
    <property type="term" value="P:signal transduction"/>
    <property type="evidence" value="ECO:0007669"/>
    <property type="project" value="UniProtKB-KW"/>
</dbReference>
<gene>
    <name evidence="5" type="ORF">JCM9140_1614</name>
</gene>
<dbReference type="GO" id="GO:0020037">
    <property type="term" value="F:heme binding"/>
    <property type="evidence" value="ECO:0007669"/>
    <property type="project" value="InterPro"/>
</dbReference>
<protein>
    <submittedName>
        <fullName evidence="5">Methyl-accepting chemotaxis protein</fullName>
    </submittedName>
</protein>
<dbReference type="SUPFAM" id="SSF58104">
    <property type="entry name" value="Methyl-accepting chemotaxis protein (MCP) signaling domain"/>
    <property type="match status" value="1"/>
</dbReference>
<organism evidence="5 6">
    <name type="scientific">Halalkalibacter wakoensis JCM 9140</name>
    <dbReference type="NCBI Taxonomy" id="1236970"/>
    <lineage>
        <taxon>Bacteria</taxon>
        <taxon>Bacillati</taxon>
        <taxon>Bacillota</taxon>
        <taxon>Bacilli</taxon>
        <taxon>Bacillales</taxon>
        <taxon>Bacillaceae</taxon>
        <taxon>Halalkalibacter</taxon>
    </lineage>
</organism>
<dbReference type="SMART" id="SM00283">
    <property type="entry name" value="MA"/>
    <property type="match status" value="1"/>
</dbReference>
<dbReference type="PANTHER" id="PTHR32089:SF118">
    <property type="entry name" value="HEME-BASED AEROTACTIC TRANSDUCER HEMAT"/>
    <property type="match status" value="1"/>
</dbReference>
<dbReference type="SUPFAM" id="SSF46458">
    <property type="entry name" value="Globin-like"/>
    <property type="match status" value="1"/>
</dbReference>
<dbReference type="PRINTS" id="PR00260">
    <property type="entry name" value="CHEMTRNSDUCR"/>
</dbReference>
<dbReference type="PROSITE" id="PS50111">
    <property type="entry name" value="CHEMOTAXIS_TRANSDUC_2"/>
    <property type="match status" value="1"/>
</dbReference>
<keyword evidence="6" id="KW-1185">Reference proteome</keyword>
<accession>W4Q1K8</accession>
<name>W4Q1K8_9BACI</name>
<evidence type="ECO:0000256" key="3">
    <source>
        <dbReference type="PROSITE-ProRule" id="PRU00284"/>
    </source>
</evidence>
<dbReference type="Pfam" id="PF11563">
    <property type="entry name" value="Protoglobin"/>
    <property type="match status" value="1"/>
</dbReference>
<feature type="domain" description="Methyl-accepting transducer" evidence="4">
    <location>
        <begin position="201"/>
        <end position="436"/>
    </location>
</feature>
<dbReference type="PANTHER" id="PTHR32089">
    <property type="entry name" value="METHYL-ACCEPTING CHEMOTAXIS PROTEIN MCPB"/>
    <property type="match status" value="1"/>
</dbReference>
<evidence type="ECO:0000313" key="5">
    <source>
        <dbReference type="EMBL" id="GAE25608.1"/>
    </source>
</evidence>
<sequence>MLILSSKKKNVLLKGIEEKKDHVKIDVSDPRILEQIDLINFTLKDLAICALIKPFIEESIDDIIHDFYHTLLKQPELERIIKDNSSVERLKLTLKQHIQEMFTGVIDDEYIAQRHRIAYAHVRIGLQSKWYMAAFQNLLRSVINKLSVVIRNQTEMERIILATTKIFNLEQQLVLESYEKETDRIREQSALALQQGRMDIASRISSSSEELASISEETNASLEEITSNAIEIKEIITDNNQSLSQVQGNSTEGKERLEDQTSKMDIISNHIKVINNEMTNFERNSNEIKDIVEIVQGIAEQTNLLSLNAAIEAARAGEQGKGFAVVANEVRKLSENTSTSVGKVSGLIENNTKQAKVISDLILVINNLIEEGNTNIKDTNQFFDMILKDIDEINVKGQTIGSNIDTLIQVLEEINKASETVTASADKLVKVIEDLEVQDHLA</sequence>
<dbReference type="Pfam" id="PF00015">
    <property type="entry name" value="MCPsignal"/>
    <property type="match status" value="1"/>
</dbReference>
<dbReference type="InterPro" id="IPR004089">
    <property type="entry name" value="MCPsignal_dom"/>
</dbReference>
<comment type="similarity">
    <text evidence="2">Belongs to the methyl-accepting chemotaxis (MCP) protein family.</text>
</comment>
<evidence type="ECO:0000256" key="1">
    <source>
        <dbReference type="ARBA" id="ARBA00023224"/>
    </source>
</evidence>
<dbReference type="GO" id="GO:0006935">
    <property type="term" value="P:chemotaxis"/>
    <property type="evidence" value="ECO:0007669"/>
    <property type="project" value="InterPro"/>
</dbReference>
<dbReference type="Proteomes" id="UP000018890">
    <property type="component" value="Unassembled WGS sequence"/>
</dbReference>
<dbReference type="CDD" id="cd01068">
    <property type="entry name" value="globin_sensor"/>
    <property type="match status" value="1"/>
</dbReference>
<proteinExistence type="inferred from homology"/>
<keyword evidence="1 3" id="KW-0807">Transducer</keyword>
<dbReference type="AlphaFoldDB" id="W4Q1K8"/>